<dbReference type="EMBL" id="MU001631">
    <property type="protein sequence ID" value="KAF2487828.1"/>
    <property type="molecule type" value="Genomic_DNA"/>
</dbReference>
<feature type="region of interest" description="Disordered" evidence="1">
    <location>
        <begin position="661"/>
        <end position="721"/>
    </location>
</feature>
<feature type="compositionally biased region" description="Polar residues" evidence="1">
    <location>
        <begin position="676"/>
        <end position="685"/>
    </location>
</feature>
<feature type="compositionally biased region" description="Polar residues" evidence="1">
    <location>
        <begin position="94"/>
        <end position="103"/>
    </location>
</feature>
<name>A0A6A6Q5V6_9PEZI</name>
<feature type="region of interest" description="Disordered" evidence="1">
    <location>
        <begin position="67"/>
        <end position="182"/>
    </location>
</feature>
<feature type="compositionally biased region" description="Polar residues" evidence="1">
    <location>
        <begin position="629"/>
        <end position="646"/>
    </location>
</feature>
<feature type="region of interest" description="Disordered" evidence="1">
    <location>
        <begin position="397"/>
        <end position="512"/>
    </location>
</feature>
<feature type="compositionally biased region" description="Polar residues" evidence="1">
    <location>
        <begin position="453"/>
        <end position="462"/>
    </location>
</feature>
<feature type="compositionally biased region" description="Polar residues" evidence="1">
    <location>
        <begin position="867"/>
        <end position="879"/>
    </location>
</feature>
<feature type="region of interest" description="Disordered" evidence="1">
    <location>
        <begin position="596"/>
        <end position="646"/>
    </location>
</feature>
<feature type="compositionally biased region" description="Polar residues" evidence="1">
    <location>
        <begin position="898"/>
        <end position="915"/>
    </location>
</feature>
<feature type="region of interest" description="Disordered" evidence="1">
    <location>
        <begin position="268"/>
        <end position="298"/>
    </location>
</feature>
<feature type="compositionally biased region" description="Acidic residues" evidence="1">
    <location>
        <begin position="758"/>
        <end position="775"/>
    </location>
</feature>
<dbReference type="AlphaFoldDB" id="A0A6A6Q5V6"/>
<evidence type="ECO:0000313" key="2">
    <source>
        <dbReference type="EMBL" id="KAF2487828.1"/>
    </source>
</evidence>
<organism evidence="2 3">
    <name type="scientific">Neohortaea acidophila</name>
    <dbReference type="NCBI Taxonomy" id="245834"/>
    <lineage>
        <taxon>Eukaryota</taxon>
        <taxon>Fungi</taxon>
        <taxon>Dikarya</taxon>
        <taxon>Ascomycota</taxon>
        <taxon>Pezizomycotina</taxon>
        <taxon>Dothideomycetes</taxon>
        <taxon>Dothideomycetidae</taxon>
        <taxon>Mycosphaerellales</taxon>
        <taxon>Teratosphaeriaceae</taxon>
        <taxon>Neohortaea</taxon>
    </lineage>
</organism>
<protein>
    <submittedName>
        <fullName evidence="2">Uncharacterized protein</fullName>
    </submittedName>
</protein>
<sequence length="980" mass="104776">MSPKDSGEPLLGRADIASPPAAASGLSVADTNSGLTLSKKKSWFGGLGNAVHKVALQAMAAVDLFRIDPQNKSESEGQTRDISDDKPDPRQSNDTDALSTTAIKSDDERSHSATPKSARASLRQHLLHHPSKRHHRQSSMFSTVSRRSGEALDTAGFEKLESPPLPEDSPNISKPKSSMASSMVSSIRGLSIMRRVPHDRALEKLTSLEDKAANIPLPSSPINIPSAAPALKLDLGPTGLMPANFNRSPEAKRTKETLELTDPANITTARPTSHFLPIGSATSSPQAGSYTSSGSDLRPFTPREILHLKLTPLDGGDIKPAPGPPTPMPGTNMPLELDGTSEEPPSKAHTANSIDSDRCQMFERSVTPIDEPKRKELRPMASLDAMAEACTLACTEDDTRADSESSLVTQDGKPDSSKLIAPPPSRVMTPRRNATCDASLPACPSDMEELSRQPANQPNATNVLPGDEWMGDDDPFAPRTSGDGVGPPSPDRRVLLPFRPKDPSPEKDQSIASMVECSPQEDALGDMKPEAQLESESPAEETLAAQLQLDDSVVLQLVQALELEGAAELTEEVVADDGGVGEHDALPKAPLHPVGFTFFPSTESEEAPQEEGLSPHGGPLSPQWLDSEMPTSDLNPSANITETADITNINTAEHKFSLTNWMNDIPSECPPPDQPHTPSRRQQMDASVDSFPSVDAERDTPPISPRSSDTAGRTPSMGERIDFDLARSERNGRYNALFHEVSVDGAVDGEEVWIGLDPQDEDRDVLEAVDPEEDDISRSKPSPRKDSKVCPDWLRASSPLLPKSVETNDVSRSPESCDEHSIACEQHDNGAPSWLKNDVVSTTPTKTPEILPSTPTERPSKSPGPPQASTSSAAISTRLTVMDPLGGHPAINLAGHTPETTHSSTDSPIISSHHPTGTIGHRVTSADTLDDTLDLLQSSQCGYEGDESSAVTSPSPKKKGTPARYRSVGKRAGAGRGYGF</sequence>
<feature type="compositionally biased region" description="Low complexity" evidence="1">
    <location>
        <begin position="173"/>
        <end position="182"/>
    </location>
</feature>
<feature type="region of interest" description="Disordered" evidence="1">
    <location>
        <begin position="939"/>
        <end position="980"/>
    </location>
</feature>
<feature type="region of interest" description="Disordered" evidence="1">
    <location>
        <begin position="1"/>
        <end position="30"/>
    </location>
</feature>
<feature type="compositionally biased region" description="Polar residues" evidence="1">
    <location>
        <begin position="280"/>
        <end position="295"/>
    </location>
</feature>
<dbReference type="RefSeq" id="XP_033594397.1">
    <property type="nucleotide sequence ID" value="XM_033730015.1"/>
</dbReference>
<dbReference type="GeneID" id="54471017"/>
<feature type="compositionally biased region" description="Basic and acidic residues" evidence="1">
    <location>
        <begin position="490"/>
        <end position="509"/>
    </location>
</feature>
<feature type="region of interest" description="Disordered" evidence="1">
    <location>
        <begin position="756"/>
        <end position="917"/>
    </location>
</feature>
<feature type="compositionally biased region" description="Basic and acidic residues" evidence="1">
    <location>
        <begin position="815"/>
        <end position="828"/>
    </location>
</feature>
<dbReference type="OrthoDB" id="3643609at2759"/>
<evidence type="ECO:0000256" key="1">
    <source>
        <dbReference type="SAM" id="MobiDB-lite"/>
    </source>
</evidence>
<feature type="compositionally biased region" description="Basic and acidic residues" evidence="1">
    <location>
        <begin position="67"/>
        <end position="93"/>
    </location>
</feature>
<reference evidence="2" key="1">
    <citation type="journal article" date="2020" name="Stud. Mycol.">
        <title>101 Dothideomycetes genomes: a test case for predicting lifestyles and emergence of pathogens.</title>
        <authorList>
            <person name="Haridas S."/>
            <person name="Albert R."/>
            <person name="Binder M."/>
            <person name="Bloem J."/>
            <person name="Labutti K."/>
            <person name="Salamov A."/>
            <person name="Andreopoulos B."/>
            <person name="Baker S."/>
            <person name="Barry K."/>
            <person name="Bills G."/>
            <person name="Bluhm B."/>
            <person name="Cannon C."/>
            <person name="Castanera R."/>
            <person name="Culley D."/>
            <person name="Daum C."/>
            <person name="Ezra D."/>
            <person name="Gonzalez J."/>
            <person name="Henrissat B."/>
            <person name="Kuo A."/>
            <person name="Liang C."/>
            <person name="Lipzen A."/>
            <person name="Lutzoni F."/>
            <person name="Magnuson J."/>
            <person name="Mondo S."/>
            <person name="Nolan M."/>
            <person name="Ohm R."/>
            <person name="Pangilinan J."/>
            <person name="Park H.-J."/>
            <person name="Ramirez L."/>
            <person name="Alfaro M."/>
            <person name="Sun H."/>
            <person name="Tritt A."/>
            <person name="Yoshinaga Y."/>
            <person name="Zwiers L.-H."/>
            <person name="Turgeon B."/>
            <person name="Goodwin S."/>
            <person name="Spatafora J."/>
            <person name="Crous P."/>
            <person name="Grigoriev I."/>
        </authorList>
    </citation>
    <scope>NUCLEOTIDE SEQUENCE</scope>
    <source>
        <strain evidence="2">CBS 113389</strain>
    </source>
</reference>
<gene>
    <name evidence="2" type="ORF">BDY17DRAFT_19186</name>
</gene>
<feature type="compositionally biased region" description="Polar residues" evidence="1">
    <location>
        <begin position="805"/>
        <end position="814"/>
    </location>
</feature>
<dbReference type="Proteomes" id="UP000799767">
    <property type="component" value="Unassembled WGS sequence"/>
</dbReference>
<feature type="region of interest" description="Disordered" evidence="1">
    <location>
        <begin position="312"/>
        <end position="352"/>
    </location>
</feature>
<feature type="compositionally biased region" description="Basic residues" evidence="1">
    <location>
        <begin position="125"/>
        <end position="137"/>
    </location>
</feature>
<accession>A0A6A6Q5V6</accession>
<evidence type="ECO:0000313" key="3">
    <source>
        <dbReference type="Proteomes" id="UP000799767"/>
    </source>
</evidence>
<proteinExistence type="predicted"/>
<keyword evidence="3" id="KW-1185">Reference proteome</keyword>